<dbReference type="InterPro" id="IPR037143">
    <property type="entry name" value="4-PPantetheinyl_Trfase_dom_sf"/>
</dbReference>
<dbReference type="GO" id="GO:0000287">
    <property type="term" value="F:magnesium ion binding"/>
    <property type="evidence" value="ECO:0007669"/>
    <property type="project" value="InterPro"/>
</dbReference>
<evidence type="ECO:0000256" key="3">
    <source>
        <dbReference type="SAM" id="SignalP"/>
    </source>
</evidence>
<dbReference type="Pfam" id="PF00550">
    <property type="entry name" value="PP-binding"/>
    <property type="match status" value="1"/>
</dbReference>
<evidence type="ECO:0000256" key="2">
    <source>
        <dbReference type="SAM" id="MobiDB-lite"/>
    </source>
</evidence>
<dbReference type="RefSeq" id="WP_122190673.1">
    <property type="nucleotide sequence ID" value="NZ_RFFH01000014.1"/>
</dbReference>
<keyword evidence="3" id="KW-0732">Signal</keyword>
<dbReference type="InterPro" id="IPR036736">
    <property type="entry name" value="ACP-like_sf"/>
</dbReference>
<dbReference type="OrthoDB" id="9808281at2"/>
<dbReference type="AlphaFoldDB" id="A0A3M2KYB6"/>
<comment type="caution">
    <text evidence="5">The sequence shown here is derived from an EMBL/GenBank/DDBJ whole genome shotgun (WGS) entry which is preliminary data.</text>
</comment>
<accession>A0A3M2KYB6</accession>
<proteinExistence type="predicted"/>
<dbReference type="EMBL" id="RFFH01000014">
    <property type="protein sequence ID" value="RMI29440.1"/>
    <property type="molecule type" value="Genomic_DNA"/>
</dbReference>
<feature type="domain" description="Carrier" evidence="4">
    <location>
        <begin position="210"/>
        <end position="287"/>
    </location>
</feature>
<dbReference type="GO" id="GO:0008897">
    <property type="term" value="F:holo-[acyl-carrier-protein] synthase activity"/>
    <property type="evidence" value="ECO:0007669"/>
    <property type="project" value="InterPro"/>
</dbReference>
<feature type="signal peptide" evidence="3">
    <location>
        <begin position="1"/>
        <end position="17"/>
    </location>
</feature>
<evidence type="ECO:0000313" key="5">
    <source>
        <dbReference type="EMBL" id="RMI29440.1"/>
    </source>
</evidence>
<reference evidence="5 6" key="1">
    <citation type="submission" date="2018-10" db="EMBL/GenBank/DDBJ databases">
        <title>Isolation from cow dung.</title>
        <authorList>
            <person name="Ling L."/>
        </authorList>
    </citation>
    <scope>NUCLEOTIDE SEQUENCE [LARGE SCALE GENOMIC DNA]</scope>
    <source>
        <strain evidence="5 6">NEAU-LL90</strain>
    </source>
</reference>
<dbReference type="SUPFAM" id="SSF47336">
    <property type="entry name" value="ACP-like"/>
    <property type="match status" value="1"/>
</dbReference>
<evidence type="ECO:0000256" key="1">
    <source>
        <dbReference type="ARBA" id="ARBA00022679"/>
    </source>
</evidence>
<dbReference type="Pfam" id="PF01648">
    <property type="entry name" value="ACPS"/>
    <property type="match status" value="1"/>
</dbReference>
<name>A0A3M2KYB6_9NOCA</name>
<dbReference type="SUPFAM" id="SSF56214">
    <property type="entry name" value="4'-phosphopantetheinyl transferase"/>
    <property type="match status" value="1"/>
</dbReference>
<dbReference type="Gene3D" id="3.90.470.20">
    <property type="entry name" value="4'-phosphopantetheinyl transferase domain"/>
    <property type="match status" value="1"/>
</dbReference>
<dbReference type="PROSITE" id="PS50075">
    <property type="entry name" value="CARRIER"/>
    <property type="match status" value="1"/>
</dbReference>
<gene>
    <name evidence="5" type="ORF">EBN03_25490</name>
</gene>
<dbReference type="Gene3D" id="1.10.1200.10">
    <property type="entry name" value="ACP-like"/>
    <property type="match status" value="1"/>
</dbReference>
<dbReference type="InterPro" id="IPR009081">
    <property type="entry name" value="PP-bd_ACP"/>
</dbReference>
<evidence type="ECO:0000259" key="4">
    <source>
        <dbReference type="PROSITE" id="PS50075"/>
    </source>
</evidence>
<keyword evidence="1 5" id="KW-0808">Transferase</keyword>
<sequence>MSTTAVLVVTAAAPVTAADLSAGERDQFAGLPTAARRREFLHSRRALKLAAACAGLGSDTAALSFPHRRLSLSHSGIRSAAALTVGATDRIAGVGIDLEAPRAVDPRTARFFLRPGELDAATDPAAHLRLWTIKEALFKADPANAGALLTDYRLDDPAAPTGTAHKPGSPGLRFCYRSDFRAGLYTTVAVALAATEPALATVHPRRNTVMLPEITFDDVAERIHQLLPIVPGTLTEQTKVRDLVGDSFALVEMIIDVQEEFDVIFTQSQLGTVQTLGDLVTLLQSERAGGDSAAASGSAAPEPDSVAAQDDSAQESAVTGAAEC</sequence>
<evidence type="ECO:0000313" key="6">
    <source>
        <dbReference type="Proteomes" id="UP000279275"/>
    </source>
</evidence>
<feature type="chain" id="PRO_5039046951" evidence="3">
    <location>
        <begin position="18"/>
        <end position="324"/>
    </location>
</feature>
<organism evidence="5 6">
    <name type="scientific">Nocardia stercoris</name>
    <dbReference type="NCBI Taxonomy" id="2483361"/>
    <lineage>
        <taxon>Bacteria</taxon>
        <taxon>Bacillati</taxon>
        <taxon>Actinomycetota</taxon>
        <taxon>Actinomycetes</taxon>
        <taxon>Mycobacteriales</taxon>
        <taxon>Nocardiaceae</taxon>
        <taxon>Nocardia</taxon>
    </lineage>
</organism>
<feature type="region of interest" description="Disordered" evidence="2">
    <location>
        <begin position="290"/>
        <end position="324"/>
    </location>
</feature>
<protein>
    <submittedName>
        <fullName evidence="5">4'-phosphopantetheinyl transferase superfamily protein</fullName>
    </submittedName>
</protein>
<dbReference type="Proteomes" id="UP000279275">
    <property type="component" value="Unassembled WGS sequence"/>
</dbReference>
<feature type="compositionally biased region" description="Low complexity" evidence="2">
    <location>
        <begin position="290"/>
        <end position="300"/>
    </location>
</feature>
<keyword evidence="6" id="KW-1185">Reference proteome</keyword>
<dbReference type="InterPro" id="IPR008278">
    <property type="entry name" value="4-PPantetheinyl_Trfase_dom"/>
</dbReference>